<gene>
    <name evidence="1" type="ORF">ACFFTU_25950</name>
</gene>
<organism evidence="1 2">
    <name type="scientific">Streptomyces cremeus</name>
    <dbReference type="NCBI Taxonomy" id="66881"/>
    <lineage>
        <taxon>Bacteria</taxon>
        <taxon>Bacillati</taxon>
        <taxon>Actinomycetota</taxon>
        <taxon>Actinomycetes</taxon>
        <taxon>Kitasatosporales</taxon>
        <taxon>Streptomycetaceae</taxon>
        <taxon>Streptomyces</taxon>
    </lineage>
</organism>
<dbReference type="Proteomes" id="UP001589718">
    <property type="component" value="Unassembled WGS sequence"/>
</dbReference>
<protein>
    <submittedName>
        <fullName evidence="1">Uncharacterized protein</fullName>
    </submittedName>
</protein>
<evidence type="ECO:0000313" key="2">
    <source>
        <dbReference type="Proteomes" id="UP001589718"/>
    </source>
</evidence>
<dbReference type="RefSeq" id="WP_345226217.1">
    <property type="nucleotide sequence ID" value="NZ_BAAAXE010000013.1"/>
</dbReference>
<proteinExistence type="predicted"/>
<keyword evidence="2" id="KW-1185">Reference proteome</keyword>
<comment type="caution">
    <text evidence="1">The sequence shown here is derived from an EMBL/GenBank/DDBJ whole genome shotgun (WGS) entry which is preliminary data.</text>
</comment>
<reference evidence="1 2" key="1">
    <citation type="submission" date="2024-09" db="EMBL/GenBank/DDBJ databases">
        <authorList>
            <person name="Sun Q."/>
            <person name="Mori K."/>
        </authorList>
    </citation>
    <scope>NUCLEOTIDE SEQUENCE [LARGE SCALE GENOMIC DNA]</scope>
    <source>
        <strain evidence="1 2">JCM 4362</strain>
    </source>
</reference>
<name>A0ABV5PJL3_STRCM</name>
<sequence length="72" mass="7398">MDTEKSLAPLELAVQRLQEAEVALNAARADVETEAVAAARAGADVEEVAALSGISAGDLRTLSAQLGEIPPR</sequence>
<dbReference type="EMBL" id="JBHMCR010000017">
    <property type="protein sequence ID" value="MFB9523391.1"/>
    <property type="molecule type" value="Genomic_DNA"/>
</dbReference>
<accession>A0ABV5PJL3</accession>
<evidence type="ECO:0000313" key="1">
    <source>
        <dbReference type="EMBL" id="MFB9523391.1"/>
    </source>
</evidence>